<name>A0A9D3SRD1_9TELE</name>
<evidence type="ECO:0000313" key="1">
    <source>
        <dbReference type="EMBL" id="KAG7334521.1"/>
    </source>
</evidence>
<dbReference type="EMBL" id="JAHKSW010000003">
    <property type="protein sequence ID" value="KAG7334521.1"/>
    <property type="molecule type" value="Genomic_DNA"/>
</dbReference>
<gene>
    <name evidence="1" type="ORF">KOW79_002928</name>
</gene>
<comment type="caution">
    <text evidence="1">The sequence shown here is derived from an EMBL/GenBank/DDBJ whole genome shotgun (WGS) entry which is preliminary data.</text>
</comment>
<accession>A0A9D3SRD1</accession>
<dbReference type="AlphaFoldDB" id="A0A9D3SRD1"/>
<protein>
    <submittedName>
        <fullName evidence="1">Uncharacterized protein</fullName>
    </submittedName>
</protein>
<evidence type="ECO:0000313" key="2">
    <source>
        <dbReference type="Proteomes" id="UP000824219"/>
    </source>
</evidence>
<keyword evidence="2" id="KW-1185">Reference proteome</keyword>
<sequence>MPSNDSDKVHTAELLDSACGQKFTEGERTSAALAEMSGHECASSRLKSAAGAGHVICVKRCEQCSSPEEVFSQSTGSPQQLCFPKCAFVGRGRSRSFFIREPSVF</sequence>
<dbReference type="Proteomes" id="UP000824219">
    <property type="component" value="Linkage Group LG03"/>
</dbReference>
<reference evidence="1 2" key="1">
    <citation type="submission" date="2021-06" db="EMBL/GenBank/DDBJ databases">
        <title>Chromosome-level genome assembly of the red-tail catfish (Hemibagrus wyckioides).</title>
        <authorList>
            <person name="Shao F."/>
        </authorList>
    </citation>
    <scope>NUCLEOTIDE SEQUENCE [LARGE SCALE GENOMIC DNA]</scope>
    <source>
        <strain evidence="1">EC202008001</strain>
        <tissue evidence="1">Blood</tissue>
    </source>
</reference>
<proteinExistence type="predicted"/>
<organism evidence="1 2">
    <name type="scientific">Hemibagrus wyckioides</name>
    <dbReference type="NCBI Taxonomy" id="337641"/>
    <lineage>
        <taxon>Eukaryota</taxon>
        <taxon>Metazoa</taxon>
        <taxon>Chordata</taxon>
        <taxon>Craniata</taxon>
        <taxon>Vertebrata</taxon>
        <taxon>Euteleostomi</taxon>
        <taxon>Actinopterygii</taxon>
        <taxon>Neopterygii</taxon>
        <taxon>Teleostei</taxon>
        <taxon>Ostariophysi</taxon>
        <taxon>Siluriformes</taxon>
        <taxon>Bagridae</taxon>
        <taxon>Hemibagrus</taxon>
    </lineage>
</organism>